<evidence type="ECO:0000313" key="4">
    <source>
        <dbReference type="Proteomes" id="UP000192923"/>
    </source>
</evidence>
<dbReference type="InterPro" id="IPR011969">
    <property type="entry name" value="Clan_AA_Asp_peptidase_C"/>
</dbReference>
<gene>
    <name evidence="3" type="ORF">SAMN02949497_1063</name>
</gene>
<keyword evidence="2" id="KW-1133">Transmembrane helix</keyword>
<dbReference type="Gene3D" id="2.40.70.10">
    <property type="entry name" value="Acid Proteases"/>
    <property type="match status" value="1"/>
</dbReference>
<protein>
    <submittedName>
        <fullName evidence="3">Clan AA aspartic protease, TIGR02281 family</fullName>
    </submittedName>
</protein>
<keyword evidence="2" id="KW-0812">Transmembrane</keyword>
<feature type="compositionally biased region" description="Low complexity" evidence="1">
    <location>
        <begin position="120"/>
        <end position="129"/>
    </location>
</feature>
<feature type="compositionally biased region" description="Pro residues" evidence="1">
    <location>
        <begin position="108"/>
        <end position="119"/>
    </location>
</feature>
<keyword evidence="3" id="KW-0378">Hydrolase</keyword>
<keyword evidence="3" id="KW-0645">Protease</keyword>
<dbReference type="InterPro" id="IPR034122">
    <property type="entry name" value="Retropepsin-like_bacterial"/>
</dbReference>
<feature type="transmembrane region" description="Helical" evidence="2">
    <location>
        <begin position="59"/>
        <end position="82"/>
    </location>
</feature>
<accession>A0A1Y6CTL3</accession>
<dbReference type="PROSITE" id="PS00141">
    <property type="entry name" value="ASP_PROTEASE"/>
    <property type="match status" value="1"/>
</dbReference>
<dbReference type="InterPro" id="IPR021109">
    <property type="entry name" value="Peptidase_aspartic_dom_sf"/>
</dbReference>
<dbReference type="InterPro" id="IPR001969">
    <property type="entry name" value="Aspartic_peptidase_AS"/>
</dbReference>
<keyword evidence="4" id="KW-1185">Reference proteome</keyword>
<feature type="region of interest" description="Disordered" evidence="1">
    <location>
        <begin position="272"/>
        <end position="291"/>
    </location>
</feature>
<dbReference type="SUPFAM" id="SSF50630">
    <property type="entry name" value="Acid proteases"/>
    <property type="match status" value="1"/>
</dbReference>
<dbReference type="NCBIfam" id="TIGR02281">
    <property type="entry name" value="clan_AA_DTGA"/>
    <property type="match status" value="1"/>
</dbReference>
<name>A0A1Y6CTL3_9GAMM</name>
<feature type="compositionally biased region" description="Low complexity" evidence="1">
    <location>
        <begin position="97"/>
        <end position="107"/>
    </location>
</feature>
<proteinExistence type="predicted"/>
<sequence length="325" mass="34072">MYSLKLYGTPIAPEPHHEPAPPNRRRPAAPPPTADDSPSAASRVVHYHKPGYPPKRNRLAIVTRLVAAGTWLLILGLVATLLKQLHTRQPASPSPPAAKVEAAAPTALEPPPETAPTPEPEATAATAPEPAAPPETPVSTPAAPESPAPIQVAEVVITPAKNGNFYAPGEINGKPVTFVVDTGASFVSIPDKLRWNLNLTRGQYVQTMTANGVAGMYAAKVDALKLGPIRLKNIEAVLITAPMPGDVVLLGMSALRELRMQQENGQLILQQDVAPGTGPDEAAAPRPAPPAALKKSVSECMGGDKVVNARVLRCMRGEDGESAAE</sequence>
<keyword evidence="2" id="KW-0472">Membrane</keyword>
<organism evidence="3 4">
    <name type="scientific">Methylomagnum ishizawai</name>
    <dbReference type="NCBI Taxonomy" id="1760988"/>
    <lineage>
        <taxon>Bacteria</taxon>
        <taxon>Pseudomonadati</taxon>
        <taxon>Pseudomonadota</taxon>
        <taxon>Gammaproteobacteria</taxon>
        <taxon>Methylococcales</taxon>
        <taxon>Methylococcaceae</taxon>
        <taxon>Methylomagnum</taxon>
    </lineage>
</organism>
<evidence type="ECO:0000256" key="1">
    <source>
        <dbReference type="SAM" id="MobiDB-lite"/>
    </source>
</evidence>
<dbReference type="Pfam" id="PF13975">
    <property type="entry name" value="gag-asp_proteas"/>
    <property type="match status" value="1"/>
</dbReference>
<evidence type="ECO:0000256" key="2">
    <source>
        <dbReference type="SAM" id="Phobius"/>
    </source>
</evidence>
<dbReference type="RefSeq" id="WP_125468804.1">
    <property type="nucleotide sequence ID" value="NZ_FXAM01000001.1"/>
</dbReference>
<evidence type="ECO:0000313" key="3">
    <source>
        <dbReference type="EMBL" id="SMF93771.1"/>
    </source>
</evidence>
<dbReference type="GO" id="GO:0006508">
    <property type="term" value="P:proteolysis"/>
    <property type="evidence" value="ECO:0007669"/>
    <property type="project" value="UniProtKB-KW"/>
</dbReference>
<dbReference type="OrthoDB" id="185963at2"/>
<dbReference type="CDD" id="cd05483">
    <property type="entry name" value="retropepsin_like_bacteria"/>
    <property type="match status" value="1"/>
</dbReference>
<dbReference type="Proteomes" id="UP000192923">
    <property type="component" value="Unassembled WGS sequence"/>
</dbReference>
<dbReference type="STRING" id="1760988.SAMN02949497_1063"/>
<dbReference type="GO" id="GO:0004190">
    <property type="term" value="F:aspartic-type endopeptidase activity"/>
    <property type="evidence" value="ECO:0007669"/>
    <property type="project" value="InterPro"/>
</dbReference>
<dbReference type="EMBL" id="FXAM01000001">
    <property type="protein sequence ID" value="SMF93771.1"/>
    <property type="molecule type" value="Genomic_DNA"/>
</dbReference>
<dbReference type="AlphaFoldDB" id="A0A1Y6CTL3"/>
<feature type="region of interest" description="Disordered" evidence="1">
    <location>
        <begin position="1"/>
        <end position="53"/>
    </location>
</feature>
<reference evidence="3 4" key="1">
    <citation type="submission" date="2016-12" db="EMBL/GenBank/DDBJ databases">
        <authorList>
            <person name="Song W.-J."/>
            <person name="Kurnit D.M."/>
        </authorList>
    </citation>
    <scope>NUCLEOTIDE SEQUENCE [LARGE SCALE GENOMIC DNA]</scope>
    <source>
        <strain evidence="3 4">175</strain>
    </source>
</reference>
<feature type="region of interest" description="Disordered" evidence="1">
    <location>
        <begin position="88"/>
        <end position="146"/>
    </location>
</feature>